<feature type="non-terminal residue" evidence="3">
    <location>
        <position position="1"/>
    </location>
</feature>
<dbReference type="RefSeq" id="WP_379569048.1">
    <property type="nucleotide sequence ID" value="NZ_JBHSQK010000067.1"/>
</dbReference>
<comment type="caution">
    <text evidence="3">The sequence shown here is derived from an EMBL/GenBank/DDBJ whole genome shotgun (WGS) entry which is preliminary data.</text>
</comment>
<feature type="coiled-coil region" evidence="1">
    <location>
        <begin position="117"/>
        <end position="144"/>
    </location>
</feature>
<keyword evidence="4" id="KW-1185">Reference proteome</keyword>
<feature type="compositionally biased region" description="Low complexity" evidence="2">
    <location>
        <begin position="1"/>
        <end position="15"/>
    </location>
</feature>
<feature type="region of interest" description="Disordered" evidence="2">
    <location>
        <begin position="1"/>
        <end position="77"/>
    </location>
</feature>
<dbReference type="Proteomes" id="UP001596119">
    <property type="component" value="Unassembled WGS sequence"/>
</dbReference>
<evidence type="ECO:0000256" key="1">
    <source>
        <dbReference type="SAM" id="Coils"/>
    </source>
</evidence>
<evidence type="ECO:0000313" key="3">
    <source>
        <dbReference type="EMBL" id="MFC5951265.1"/>
    </source>
</evidence>
<gene>
    <name evidence="3" type="ORF">ACFQH9_23635</name>
</gene>
<evidence type="ECO:0000313" key="4">
    <source>
        <dbReference type="Proteomes" id="UP001596119"/>
    </source>
</evidence>
<reference evidence="4" key="1">
    <citation type="journal article" date="2019" name="Int. J. Syst. Evol. Microbiol.">
        <title>The Global Catalogue of Microorganisms (GCM) 10K type strain sequencing project: providing services to taxonomists for standard genome sequencing and annotation.</title>
        <authorList>
            <consortium name="The Broad Institute Genomics Platform"/>
            <consortium name="The Broad Institute Genome Sequencing Center for Infectious Disease"/>
            <person name="Wu L."/>
            <person name="Ma J."/>
        </authorList>
    </citation>
    <scope>NUCLEOTIDE SEQUENCE [LARGE SCALE GENOMIC DNA]</scope>
    <source>
        <strain evidence="4">CGMCC 4.7397</strain>
    </source>
</reference>
<sequence length="183" mass="18987">AAAEPTRAADPADAGDGPGEGAEQASAGQPSAEQASAGPEEAGLDRTAPGQIESEEAGTERPGPEEAGSSRTVATAVQQALAARARVAQSPNGVVDPRRGDARDRLLAVLLDDPVRAVGATVELQSQQEELSRLAEEMRTRRDELGAVVRRLAAAGLAPDQVAKLAGLDRAEVDRMLDPTRRR</sequence>
<dbReference type="EMBL" id="JBHSQK010000067">
    <property type="protein sequence ID" value="MFC5951265.1"/>
    <property type="molecule type" value="Genomic_DNA"/>
</dbReference>
<keyword evidence="1" id="KW-0175">Coiled coil</keyword>
<protein>
    <submittedName>
        <fullName evidence="3">Uncharacterized protein</fullName>
    </submittedName>
</protein>
<organism evidence="3 4">
    <name type="scientific">Pseudonocardia lutea</name>
    <dbReference type="NCBI Taxonomy" id="2172015"/>
    <lineage>
        <taxon>Bacteria</taxon>
        <taxon>Bacillati</taxon>
        <taxon>Actinomycetota</taxon>
        <taxon>Actinomycetes</taxon>
        <taxon>Pseudonocardiales</taxon>
        <taxon>Pseudonocardiaceae</taxon>
        <taxon>Pseudonocardia</taxon>
    </lineage>
</organism>
<proteinExistence type="predicted"/>
<evidence type="ECO:0000256" key="2">
    <source>
        <dbReference type="SAM" id="MobiDB-lite"/>
    </source>
</evidence>
<name>A0ABW1ICX0_9PSEU</name>
<accession>A0ABW1ICX0</accession>